<protein>
    <submittedName>
        <fullName evidence="1">Universal stress protein</fullName>
    </submittedName>
</protein>
<sequence>MFLRFSNKYKKALLERQMEKEIDEIDDNSGQEREATEHNEVTAVANYDETIRLVTDLRKCFGDHGITQSAQKDILALFRSRGFPDLPNSRVIMNSQSVSHLIQNCSNGQMYYFGHAFAVTILDFLLKALKNANLPLCKLIMLGCDGPNVYKSVIKKMNEAIKKEYPESTGLLDIGTCNLHVVNNAFKKALHVFSENVSEMLLDVSQ</sequence>
<evidence type="ECO:0000313" key="2">
    <source>
        <dbReference type="Proteomes" id="UP001219518"/>
    </source>
</evidence>
<comment type="caution">
    <text evidence="1">The sequence shown here is derived from an EMBL/GenBank/DDBJ whole genome shotgun (WGS) entry which is preliminary data.</text>
</comment>
<keyword evidence="2" id="KW-1185">Reference proteome</keyword>
<accession>A0AAE1LTF8</accession>
<evidence type="ECO:0000313" key="1">
    <source>
        <dbReference type="EMBL" id="KAK3931986.1"/>
    </source>
</evidence>
<name>A0AAE1LTF8_9NEOP</name>
<organism evidence="1 2">
    <name type="scientific">Frankliniella fusca</name>
    <dbReference type="NCBI Taxonomy" id="407009"/>
    <lineage>
        <taxon>Eukaryota</taxon>
        <taxon>Metazoa</taxon>
        <taxon>Ecdysozoa</taxon>
        <taxon>Arthropoda</taxon>
        <taxon>Hexapoda</taxon>
        <taxon>Insecta</taxon>
        <taxon>Pterygota</taxon>
        <taxon>Neoptera</taxon>
        <taxon>Paraneoptera</taxon>
        <taxon>Thysanoptera</taxon>
        <taxon>Terebrantia</taxon>
        <taxon>Thripoidea</taxon>
        <taxon>Thripidae</taxon>
        <taxon>Frankliniella</taxon>
    </lineage>
</organism>
<reference evidence="1" key="1">
    <citation type="submission" date="2021-07" db="EMBL/GenBank/DDBJ databases">
        <authorList>
            <person name="Catto M.A."/>
            <person name="Jacobson A."/>
            <person name="Kennedy G."/>
            <person name="Labadie P."/>
            <person name="Hunt B.G."/>
            <person name="Srinivasan R."/>
        </authorList>
    </citation>
    <scope>NUCLEOTIDE SEQUENCE</scope>
    <source>
        <strain evidence="1">PL_HMW_Pooled</strain>
        <tissue evidence="1">Head</tissue>
    </source>
</reference>
<dbReference type="Proteomes" id="UP001219518">
    <property type="component" value="Unassembled WGS sequence"/>
</dbReference>
<dbReference type="EMBL" id="JAHWGI010001433">
    <property type="protein sequence ID" value="KAK3931986.1"/>
    <property type="molecule type" value="Genomic_DNA"/>
</dbReference>
<reference evidence="1" key="2">
    <citation type="journal article" date="2023" name="BMC Genomics">
        <title>Pest status, molecular evolution, and epigenetic factors derived from the genome assembly of Frankliniella fusca, a thysanopteran phytovirus vector.</title>
        <authorList>
            <person name="Catto M.A."/>
            <person name="Labadie P.E."/>
            <person name="Jacobson A.L."/>
            <person name="Kennedy G.G."/>
            <person name="Srinivasan R."/>
            <person name="Hunt B.G."/>
        </authorList>
    </citation>
    <scope>NUCLEOTIDE SEQUENCE</scope>
    <source>
        <strain evidence="1">PL_HMW_Pooled</strain>
    </source>
</reference>
<proteinExistence type="predicted"/>
<dbReference type="AlphaFoldDB" id="A0AAE1LTF8"/>
<gene>
    <name evidence="1" type="ORF">KUF71_001359</name>
</gene>